<protein>
    <submittedName>
        <fullName evidence="2">NADH-quinone oxidoreductase subunit</fullName>
    </submittedName>
</protein>
<sequence>MEIAETEDKKKKKLQQESGFTLDESTEPGIIYMSTIPYSMTVKQNKWREKMAKSAENTRKDGLSLLTSVLRSEWQ</sequence>
<name>A0ABR3KWP0_TRISP</name>
<feature type="region of interest" description="Disordered" evidence="1">
    <location>
        <begin position="1"/>
        <end position="21"/>
    </location>
</feature>
<comment type="caution">
    <text evidence="2">The sequence shown here is derived from an EMBL/GenBank/DDBJ whole genome shotgun (WGS) entry which is preliminary data.</text>
</comment>
<evidence type="ECO:0000313" key="2">
    <source>
        <dbReference type="EMBL" id="KAL1243999.1"/>
    </source>
</evidence>
<organism evidence="2 3">
    <name type="scientific">Trichinella spiralis</name>
    <name type="common">Trichina worm</name>
    <dbReference type="NCBI Taxonomy" id="6334"/>
    <lineage>
        <taxon>Eukaryota</taxon>
        <taxon>Metazoa</taxon>
        <taxon>Ecdysozoa</taxon>
        <taxon>Nematoda</taxon>
        <taxon>Enoplea</taxon>
        <taxon>Dorylaimia</taxon>
        <taxon>Trichinellida</taxon>
        <taxon>Trichinellidae</taxon>
        <taxon>Trichinella</taxon>
    </lineage>
</organism>
<proteinExistence type="predicted"/>
<evidence type="ECO:0000313" key="3">
    <source>
        <dbReference type="Proteomes" id="UP001558632"/>
    </source>
</evidence>
<keyword evidence="3" id="KW-1185">Reference proteome</keyword>
<dbReference type="Proteomes" id="UP001558632">
    <property type="component" value="Unassembled WGS sequence"/>
</dbReference>
<reference evidence="2 3" key="1">
    <citation type="submission" date="2024-07" db="EMBL/GenBank/DDBJ databases">
        <title>Enhanced genomic and transcriptomic resources for Trichinella pseudospiralis and T. spiralis underpin the discovery of pronounced molecular differences between stages and species.</title>
        <authorList>
            <person name="Pasi K.K."/>
            <person name="La Rosa G."/>
            <person name="Gomez-Morales M.A."/>
            <person name="Tosini F."/>
            <person name="Sumanam S."/>
            <person name="Young N.D."/>
            <person name="Chang B.C."/>
            <person name="Robin G.B."/>
        </authorList>
    </citation>
    <scope>NUCLEOTIDE SEQUENCE [LARGE SCALE GENOMIC DNA]</scope>
    <source>
        <strain evidence="2">ISS534</strain>
    </source>
</reference>
<dbReference type="EMBL" id="JBEUSY010000152">
    <property type="protein sequence ID" value="KAL1243999.1"/>
    <property type="molecule type" value="Genomic_DNA"/>
</dbReference>
<evidence type="ECO:0000256" key="1">
    <source>
        <dbReference type="SAM" id="MobiDB-lite"/>
    </source>
</evidence>
<accession>A0ABR3KWP0</accession>
<gene>
    <name evidence="2" type="ORF">TSPI_09995</name>
</gene>